<name>A0A5C7FDB2_9BACT</name>
<organism evidence="2 3">
    <name type="scientific">Neolewinella aurantiaca</name>
    <dbReference type="NCBI Taxonomy" id="2602767"/>
    <lineage>
        <taxon>Bacteria</taxon>
        <taxon>Pseudomonadati</taxon>
        <taxon>Bacteroidota</taxon>
        <taxon>Saprospiria</taxon>
        <taxon>Saprospirales</taxon>
        <taxon>Lewinellaceae</taxon>
        <taxon>Neolewinella</taxon>
    </lineage>
</organism>
<dbReference type="GO" id="GO:0005737">
    <property type="term" value="C:cytoplasm"/>
    <property type="evidence" value="ECO:0007669"/>
    <property type="project" value="TreeGrafter"/>
</dbReference>
<accession>A0A5C7FDB2</accession>
<gene>
    <name evidence="2" type="ORF">FUA23_13640</name>
</gene>
<dbReference type="SUPFAM" id="SSF51735">
    <property type="entry name" value="NAD(P)-binding Rossmann-fold domains"/>
    <property type="match status" value="1"/>
</dbReference>
<dbReference type="EMBL" id="VOXD01000020">
    <property type="protein sequence ID" value="TXF88704.1"/>
    <property type="molecule type" value="Genomic_DNA"/>
</dbReference>
<dbReference type="Proteomes" id="UP000321907">
    <property type="component" value="Unassembled WGS sequence"/>
</dbReference>
<reference evidence="2 3" key="1">
    <citation type="submission" date="2019-08" db="EMBL/GenBank/DDBJ databases">
        <title>Lewinella sp. strain SSH13 Genome sequencing and assembly.</title>
        <authorList>
            <person name="Kim I."/>
        </authorList>
    </citation>
    <scope>NUCLEOTIDE SEQUENCE [LARGE SCALE GENOMIC DNA]</scope>
    <source>
        <strain evidence="2 3">SSH13</strain>
    </source>
</reference>
<dbReference type="InterPro" id="IPR036291">
    <property type="entry name" value="NAD(P)-bd_dom_sf"/>
</dbReference>
<dbReference type="RefSeq" id="WP_147931307.1">
    <property type="nucleotide sequence ID" value="NZ_VOXD01000020.1"/>
</dbReference>
<evidence type="ECO:0000313" key="2">
    <source>
        <dbReference type="EMBL" id="TXF88704.1"/>
    </source>
</evidence>
<dbReference type="AlphaFoldDB" id="A0A5C7FDB2"/>
<dbReference type="InterPro" id="IPR051783">
    <property type="entry name" value="NAD(P)-dependent_oxidoreduct"/>
</dbReference>
<dbReference type="Pfam" id="PF03807">
    <property type="entry name" value="F420_oxidored"/>
    <property type="match status" value="1"/>
</dbReference>
<dbReference type="InterPro" id="IPR028939">
    <property type="entry name" value="P5C_Rdtase_cat_N"/>
</dbReference>
<proteinExistence type="predicted"/>
<keyword evidence="3" id="KW-1185">Reference proteome</keyword>
<dbReference type="Gene3D" id="3.40.50.720">
    <property type="entry name" value="NAD(P)-binding Rossmann-like Domain"/>
    <property type="match status" value="1"/>
</dbReference>
<dbReference type="OrthoDB" id="751203at2"/>
<evidence type="ECO:0000259" key="1">
    <source>
        <dbReference type="Pfam" id="PF03807"/>
    </source>
</evidence>
<dbReference type="PANTHER" id="PTHR48079:SF6">
    <property type="entry name" value="NAD(P)-BINDING DOMAIN-CONTAINING PROTEIN-RELATED"/>
    <property type="match status" value="1"/>
</dbReference>
<dbReference type="PANTHER" id="PTHR48079">
    <property type="entry name" value="PROTEIN YEEZ"/>
    <property type="match status" value="1"/>
</dbReference>
<comment type="caution">
    <text evidence="2">The sequence shown here is derived from an EMBL/GenBank/DDBJ whole genome shotgun (WGS) entry which is preliminary data.</text>
</comment>
<sequence length="275" mass="29299">MKKLNISVLGCGWLGLPLLKSLVSDGHHVKGSSRNEKTLSDIRDAGAEAFAIDLPQSVPQGFMERCEVLIITLPPGGRKLGPDAESIYLQRLESLSPWLSSPHGPAIIYTSSTGVYGEQTGVVAESALTKPETFSAQAVCRAEEWLAGTGCPLIVLRLAGLVASDRHPGRFYGGRNRKIPQADSPVNLVHRKDVISAVKLCLSNNEKFPVVYNVCSGSHPAKGDFYTAAAELLGLEVAGSTPGGAEGKIVDSSKLRARGWEPGWDDLDIKALSLS</sequence>
<evidence type="ECO:0000313" key="3">
    <source>
        <dbReference type="Proteomes" id="UP000321907"/>
    </source>
</evidence>
<dbReference type="GO" id="GO:0004029">
    <property type="term" value="F:aldehyde dehydrogenase (NAD+) activity"/>
    <property type="evidence" value="ECO:0007669"/>
    <property type="project" value="TreeGrafter"/>
</dbReference>
<feature type="domain" description="Pyrroline-5-carboxylate reductase catalytic N-terminal" evidence="1">
    <location>
        <begin position="6"/>
        <end position="75"/>
    </location>
</feature>
<protein>
    <recommendedName>
        <fullName evidence="1">Pyrroline-5-carboxylate reductase catalytic N-terminal domain-containing protein</fullName>
    </recommendedName>
</protein>